<reference evidence="5 10" key="4">
    <citation type="submission" date="2014-04" db="EMBL/GenBank/DDBJ databases">
        <title>Transcriptional profiles of Haloferax mediterranei on the basis of nitrogen availability.</title>
        <authorList>
            <person name="Bautista V."/>
        </authorList>
    </citation>
    <scope>NUCLEOTIDE SEQUENCE [LARGE SCALE GENOMIC DNA]</scope>
    <source>
        <strain evidence="5">ATCC 33500</strain>
        <strain evidence="10">ATCC 33500 / DSM 1411 / JCM 8866 / NBRC 14739 / NCIMB 2177 / R-4</strain>
    </source>
</reference>
<dbReference type="Proteomes" id="UP000011603">
    <property type="component" value="Unassembled WGS sequence"/>
</dbReference>
<dbReference type="RefSeq" id="WP_004060002.1">
    <property type="nucleotide sequence ID" value="NC_017941.2"/>
</dbReference>
<evidence type="ECO:0000313" key="11">
    <source>
        <dbReference type="Proteomes" id="UP000299011"/>
    </source>
</evidence>
<reference evidence="4 8" key="2">
    <citation type="journal article" date="2012" name="J. Bacteriol.">
        <title>Complete genome sequence of the metabolically versatile halophilic archaeon Haloferax mediterranei, a poly(3-hydroxybutyrate-co-3-hydroxyvalerate) producer.</title>
        <authorList>
            <person name="Han J."/>
            <person name="Zhang F."/>
            <person name="Hou J."/>
            <person name="Liu X."/>
            <person name="Li M."/>
            <person name="Liu H."/>
            <person name="Cai L."/>
            <person name="Zhang B."/>
            <person name="Chen Y."/>
            <person name="Zhou J."/>
            <person name="Hu S."/>
            <person name="Xiang H."/>
        </authorList>
    </citation>
    <scope>NUCLEOTIDE SEQUENCE [LARGE SCALE GENOMIC DNA]</scope>
    <source>
        <strain evidence="8">ATCC 33500 / DSM 1411 / JCM 8866 / NBRC 14739 / NCIMB 2177 / R-4</strain>
        <strain evidence="4">CGMCC 1.2087</strain>
    </source>
</reference>
<evidence type="ECO:0000313" key="8">
    <source>
        <dbReference type="Proteomes" id="UP000006469"/>
    </source>
</evidence>
<dbReference type="Proteomes" id="UP000027075">
    <property type="component" value="Chromosome"/>
</dbReference>
<feature type="transmembrane region" description="Helical" evidence="2">
    <location>
        <begin position="84"/>
        <end position="102"/>
    </location>
</feature>
<keyword evidence="9" id="KW-1185">Reference proteome</keyword>
<dbReference type="Proteomes" id="UP000299011">
    <property type="component" value="Chromosome"/>
</dbReference>
<dbReference type="STRING" id="523841.HFX_2554"/>
<dbReference type="AlphaFoldDB" id="I3R7M5"/>
<evidence type="ECO:0000313" key="9">
    <source>
        <dbReference type="Proteomes" id="UP000011603"/>
    </source>
</evidence>
<evidence type="ECO:0000256" key="2">
    <source>
        <dbReference type="SAM" id="Phobius"/>
    </source>
</evidence>
<organism evidence="4 8">
    <name type="scientific">Haloferax mediterranei (strain ATCC 33500 / DSM 1411 / JCM 8866 / NBRC 14739 / NCIMB 2177 / R-4)</name>
    <name type="common">Halobacterium mediterranei</name>
    <dbReference type="NCBI Taxonomy" id="523841"/>
    <lineage>
        <taxon>Archaea</taxon>
        <taxon>Methanobacteriati</taxon>
        <taxon>Methanobacteriota</taxon>
        <taxon>Stenosarchaea group</taxon>
        <taxon>Halobacteria</taxon>
        <taxon>Halobacteriales</taxon>
        <taxon>Haloferacaceae</taxon>
        <taxon>Haloferax</taxon>
    </lineage>
</organism>
<feature type="transmembrane region" description="Helical" evidence="2">
    <location>
        <begin position="42"/>
        <end position="64"/>
    </location>
</feature>
<dbReference type="eggNOG" id="arCOG03925">
    <property type="taxonomic scope" value="Archaea"/>
</dbReference>
<dbReference type="InterPro" id="IPR058373">
    <property type="entry name" value="DUF8060"/>
</dbReference>
<reference evidence="4" key="1">
    <citation type="journal article" date="2012" name="Appl. Environ. Microbiol.">
        <title>Identification of the haloarchaeal phasin (PhaP) that functions in polyhydroxyalkanoate accumulation and granule formation in Haloferax mediterranei.</title>
        <authorList>
            <person name="Cai S."/>
            <person name="Cai L."/>
            <person name="Liu H."/>
            <person name="Liu X."/>
            <person name="Han J."/>
            <person name="Zhou J."/>
            <person name="Xiang H."/>
        </authorList>
    </citation>
    <scope>NUCLEOTIDE SEQUENCE</scope>
    <source>
        <strain evidence="4">CGMCC 1.2087</strain>
    </source>
</reference>
<dbReference type="PaxDb" id="523841-HFX_2554"/>
<dbReference type="EMBL" id="CP039139">
    <property type="protein sequence ID" value="QCQ76330.1"/>
    <property type="molecule type" value="Genomic_DNA"/>
</dbReference>
<evidence type="ECO:0000313" key="10">
    <source>
        <dbReference type="Proteomes" id="UP000027075"/>
    </source>
</evidence>
<keyword evidence="2" id="KW-1133">Transmembrane helix</keyword>
<evidence type="ECO:0000313" key="6">
    <source>
        <dbReference type="EMBL" id="ELZ99090.1"/>
    </source>
</evidence>
<dbReference type="OrthoDB" id="307104at2157"/>
<dbReference type="PATRIC" id="fig|523841.21.peg.2938"/>
<dbReference type="Proteomes" id="UP000006469">
    <property type="component" value="Chromosome"/>
</dbReference>
<sequence length="107" mass="11947">MSDEAPTKSNADEDRIPATTAEPAEDVDEQEDREFAERLRRYLDYAVLAGLLLLALIAALQFYLNASQIISTWVNPEFRPIFHAAFNVVLLLGAALGISVQLRRLTD</sequence>
<dbReference type="KEGG" id="hme:HFX_2554"/>
<keyword evidence="2" id="KW-0812">Transmembrane</keyword>
<reference evidence="6 9" key="3">
    <citation type="journal article" date="2014" name="PLoS Genet.">
        <title>Phylogenetically driven sequencing of extremely halophilic archaea reveals strategies for static and dynamic osmo-response.</title>
        <authorList>
            <person name="Becker E.A."/>
            <person name="Seitzer P.M."/>
            <person name="Tritt A."/>
            <person name="Larsen D."/>
            <person name="Krusor M."/>
            <person name="Yao A.I."/>
            <person name="Wu D."/>
            <person name="Madern D."/>
            <person name="Eisen J.A."/>
            <person name="Darling A.E."/>
            <person name="Facciotti M.T."/>
        </authorList>
    </citation>
    <scope>NUCLEOTIDE SEQUENCE [LARGE SCALE GENOMIC DNA]</scope>
    <source>
        <strain evidence="6">ATCC 33500</strain>
        <strain evidence="9">ATCC 33500 / DSM 1411 / JCM 8866 / NBRC 14739 / NCIMB 2177 / R-4</strain>
    </source>
</reference>
<evidence type="ECO:0000259" key="3">
    <source>
        <dbReference type="Pfam" id="PF26256"/>
    </source>
</evidence>
<evidence type="ECO:0000313" key="4">
    <source>
        <dbReference type="EMBL" id="AFK20235.1"/>
    </source>
</evidence>
<feature type="domain" description="DUF8060" evidence="3">
    <location>
        <begin position="4"/>
        <end position="106"/>
    </location>
</feature>
<dbReference type="EMBL" id="AOLO01000012">
    <property type="protein sequence ID" value="ELZ99090.1"/>
    <property type="molecule type" value="Genomic_DNA"/>
</dbReference>
<reference evidence="7 11" key="6">
    <citation type="submission" date="2019-04" db="EMBL/GenBank/DDBJ databases">
        <title>Methylomes of two halophilic Archaea, Haloarcula marismortui and Haloferax mediterranei.</title>
        <authorList>
            <person name="DasSarma S."/>
            <person name="DasSarma P."/>
            <person name="DasSarma S."/>
            <person name="Fomenkov A."/>
            <person name="Vincze T."/>
            <person name="Anton B.P."/>
            <person name="Roberts R.J."/>
        </authorList>
    </citation>
    <scope>NUCLEOTIDE SEQUENCE [LARGE SCALE GENOMIC DNA]</scope>
    <source>
        <strain evidence="7">ATCC 33500</strain>
        <strain evidence="11">ATCC 33500 / DSM 1411 / JCM 8866 / NBRC 14739 / NCIMB 2177 / R-4</strain>
    </source>
</reference>
<feature type="region of interest" description="Disordered" evidence="1">
    <location>
        <begin position="1"/>
        <end position="31"/>
    </location>
</feature>
<evidence type="ECO:0000313" key="7">
    <source>
        <dbReference type="EMBL" id="QCQ76330.1"/>
    </source>
</evidence>
<gene>
    <name evidence="4" type="ordered locus">HFX_2554</name>
    <name evidence="5" type="ORF">BM92_13575</name>
    <name evidence="6" type="ORF">C439_14564</name>
    <name evidence="7" type="ORF">E6P09_14010</name>
</gene>
<dbReference type="GeneID" id="40157553"/>
<dbReference type="Pfam" id="PF26256">
    <property type="entry name" value="DUF8060"/>
    <property type="match status" value="1"/>
</dbReference>
<protein>
    <recommendedName>
        <fullName evidence="3">DUF8060 domain-containing protein</fullName>
    </recommendedName>
</protein>
<evidence type="ECO:0000313" key="5">
    <source>
        <dbReference type="EMBL" id="AHZ23605.1"/>
    </source>
</evidence>
<dbReference type="EMBL" id="CP001868">
    <property type="protein sequence ID" value="AFK20235.1"/>
    <property type="molecule type" value="Genomic_DNA"/>
</dbReference>
<accession>I3R7M5</accession>
<name>I3R7M5_HALMT</name>
<dbReference type="HOGENOM" id="CLU_159079_1_0_2"/>
<reference evidence="4" key="5">
    <citation type="submission" date="2014-05" db="EMBL/GenBank/DDBJ databases">
        <authorList>
            <person name="Wang L."/>
            <person name="Yang H."/>
            <person name="Xiang H."/>
        </authorList>
    </citation>
    <scope>NUCLEOTIDE SEQUENCE</scope>
    <source>
        <strain evidence="4">CGMCC 1.2087</strain>
    </source>
</reference>
<proteinExistence type="predicted"/>
<keyword evidence="2" id="KW-0472">Membrane</keyword>
<dbReference type="EMBL" id="CP007551">
    <property type="protein sequence ID" value="AHZ23605.1"/>
    <property type="molecule type" value="Genomic_DNA"/>
</dbReference>
<evidence type="ECO:0000256" key="1">
    <source>
        <dbReference type="SAM" id="MobiDB-lite"/>
    </source>
</evidence>